<comment type="subcellular location">
    <subcellularLocation>
        <location evidence="2">Cytoplasm</location>
    </subcellularLocation>
    <subcellularLocation>
        <location evidence="1">Nucleus</location>
    </subcellularLocation>
</comment>
<accession>A0AAW0DUB2</accession>
<dbReference type="Proteomes" id="UP001362999">
    <property type="component" value="Unassembled WGS sequence"/>
</dbReference>
<dbReference type="GO" id="GO:0005634">
    <property type="term" value="C:nucleus"/>
    <property type="evidence" value="ECO:0007669"/>
    <property type="project" value="UniProtKB-SubCell"/>
</dbReference>
<evidence type="ECO:0000256" key="6">
    <source>
        <dbReference type="ARBA" id="ARBA00023015"/>
    </source>
</evidence>
<evidence type="ECO:0000256" key="1">
    <source>
        <dbReference type="ARBA" id="ARBA00004123"/>
    </source>
</evidence>
<feature type="compositionally biased region" description="Polar residues" evidence="9">
    <location>
        <begin position="111"/>
        <end position="120"/>
    </location>
</feature>
<evidence type="ECO:0000256" key="2">
    <source>
        <dbReference type="ARBA" id="ARBA00004496"/>
    </source>
</evidence>
<evidence type="ECO:0000256" key="3">
    <source>
        <dbReference type="ARBA" id="ARBA00006922"/>
    </source>
</evidence>
<gene>
    <name evidence="10" type="ORF">R3P38DRAFT_2846219</name>
</gene>
<name>A0AAW0DUB2_9AGAR</name>
<feature type="compositionally biased region" description="Polar residues" evidence="9">
    <location>
        <begin position="195"/>
        <end position="206"/>
    </location>
</feature>
<evidence type="ECO:0000313" key="10">
    <source>
        <dbReference type="EMBL" id="KAK7055290.1"/>
    </source>
</evidence>
<organism evidence="10 11">
    <name type="scientific">Favolaschia claudopus</name>
    <dbReference type="NCBI Taxonomy" id="2862362"/>
    <lineage>
        <taxon>Eukaryota</taxon>
        <taxon>Fungi</taxon>
        <taxon>Dikarya</taxon>
        <taxon>Basidiomycota</taxon>
        <taxon>Agaricomycotina</taxon>
        <taxon>Agaricomycetes</taxon>
        <taxon>Agaricomycetidae</taxon>
        <taxon>Agaricales</taxon>
        <taxon>Marasmiineae</taxon>
        <taxon>Mycenaceae</taxon>
        <taxon>Favolaschia</taxon>
    </lineage>
</organism>
<keyword evidence="8" id="KW-0539">Nucleus</keyword>
<keyword evidence="6" id="KW-0805">Transcription regulation</keyword>
<feature type="compositionally biased region" description="Polar residues" evidence="9">
    <location>
        <begin position="1"/>
        <end position="10"/>
    </location>
</feature>
<comment type="caution">
    <text evidence="10">The sequence shown here is derived from an EMBL/GenBank/DDBJ whole genome shotgun (WGS) entry which is preliminary data.</text>
</comment>
<evidence type="ECO:0000256" key="8">
    <source>
        <dbReference type="ARBA" id="ARBA00023242"/>
    </source>
</evidence>
<evidence type="ECO:0000256" key="7">
    <source>
        <dbReference type="ARBA" id="ARBA00023163"/>
    </source>
</evidence>
<keyword evidence="11" id="KW-1185">Reference proteome</keyword>
<protein>
    <submittedName>
        <fullName evidence="10">Uncharacterized protein</fullName>
    </submittedName>
</protein>
<feature type="region of interest" description="Disordered" evidence="9">
    <location>
        <begin position="1"/>
        <end position="32"/>
    </location>
</feature>
<keyword evidence="4" id="KW-0963">Cytoplasm</keyword>
<dbReference type="Pfam" id="PF08528">
    <property type="entry name" value="Whi5"/>
    <property type="match status" value="1"/>
</dbReference>
<dbReference type="EMBL" id="JAWWNJ010000005">
    <property type="protein sequence ID" value="KAK7055290.1"/>
    <property type="molecule type" value="Genomic_DNA"/>
</dbReference>
<evidence type="ECO:0000256" key="4">
    <source>
        <dbReference type="ARBA" id="ARBA00022490"/>
    </source>
</evidence>
<feature type="region of interest" description="Disordered" evidence="9">
    <location>
        <begin position="89"/>
        <end position="206"/>
    </location>
</feature>
<feature type="compositionally biased region" description="Low complexity" evidence="9">
    <location>
        <begin position="175"/>
        <end position="187"/>
    </location>
</feature>
<keyword evidence="7" id="KW-0804">Transcription</keyword>
<evidence type="ECO:0000256" key="5">
    <source>
        <dbReference type="ARBA" id="ARBA00022491"/>
    </source>
</evidence>
<reference evidence="10 11" key="1">
    <citation type="journal article" date="2024" name="J Genomics">
        <title>Draft genome sequencing and assembly of Favolaschia claudopus CIRM-BRFM 2984 isolated from oak limbs.</title>
        <authorList>
            <person name="Navarro D."/>
            <person name="Drula E."/>
            <person name="Chaduli D."/>
            <person name="Cazenave R."/>
            <person name="Ahrendt S."/>
            <person name="Wang J."/>
            <person name="Lipzen A."/>
            <person name="Daum C."/>
            <person name="Barry K."/>
            <person name="Grigoriev I.V."/>
            <person name="Favel A."/>
            <person name="Rosso M.N."/>
            <person name="Martin F."/>
        </authorList>
    </citation>
    <scope>NUCLEOTIDE SEQUENCE [LARGE SCALE GENOMIC DNA]</scope>
    <source>
        <strain evidence="10 11">CIRM-BRFM 2984</strain>
    </source>
</reference>
<evidence type="ECO:0000256" key="9">
    <source>
        <dbReference type="SAM" id="MobiDB-lite"/>
    </source>
</evidence>
<comment type="similarity">
    <text evidence="3">Belongs to the WHI5/NRM1 family.</text>
</comment>
<keyword evidence="5" id="KW-0678">Repressor</keyword>
<evidence type="ECO:0000313" key="11">
    <source>
        <dbReference type="Proteomes" id="UP001362999"/>
    </source>
</evidence>
<dbReference type="GO" id="GO:0005737">
    <property type="term" value="C:cytoplasm"/>
    <property type="evidence" value="ECO:0007669"/>
    <property type="project" value="UniProtKB-SubCell"/>
</dbReference>
<dbReference type="AlphaFoldDB" id="A0AAW0DUB2"/>
<sequence>MDRLSTPSSNGSGGHKASNPTQNAKIPSDRAKADHLIRQLQLRLQYARLKVDHGWQQQRLNEVENLYFCQQRKQLDPVVGSTKSISSEYPATAILNPPPPDSRALADEQRPNPSYSSSLSFKVPPASQELEESDKPSPSVANPTTPLHDLTEWVIEPVTPSAPVERPAVSGVPASSQPQTLSQTTSTAVPVPATSYESFWSAHNGT</sequence>
<proteinExistence type="inferred from homology"/>
<dbReference type="InterPro" id="IPR013734">
    <property type="entry name" value="TF_Nrm1/Whi5"/>
</dbReference>